<evidence type="ECO:0000256" key="7">
    <source>
        <dbReference type="PIRSR" id="PIRSR001084-1"/>
    </source>
</evidence>
<keyword evidence="4 6" id="KW-0378">Hydrolase</keyword>
<protein>
    <recommendedName>
        <fullName evidence="3 6">Beta-galactosidase</fullName>
        <shortName evidence="6">Beta-gal</shortName>
        <ecNumber evidence="3 6">3.2.1.23</ecNumber>
    </recommendedName>
</protein>
<dbReference type="Gene3D" id="3.20.20.80">
    <property type="entry name" value="Glycosidases"/>
    <property type="match status" value="1"/>
</dbReference>
<dbReference type="Pfam" id="PF08532">
    <property type="entry name" value="Glyco_hydro_42M"/>
    <property type="match status" value="1"/>
</dbReference>
<comment type="caution">
    <text evidence="13">The sequence shown here is derived from an EMBL/GenBank/DDBJ whole genome shotgun (WGS) entry which is preliminary data.</text>
</comment>
<evidence type="ECO:0000313" key="13">
    <source>
        <dbReference type="EMBL" id="HJE52200.1"/>
    </source>
</evidence>
<feature type="active site" description="Nucleophile" evidence="7">
    <location>
        <position position="300"/>
    </location>
</feature>
<dbReference type="Pfam" id="PF08533">
    <property type="entry name" value="Glyco_hydro_42C"/>
    <property type="match status" value="1"/>
</dbReference>
<dbReference type="CDD" id="cd03143">
    <property type="entry name" value="A4_beta-galactosidase_middle_domain"/>
    <property type="match status" value="1"/>
</dbReference>
<evidence type="ECO:0000256" key="2">
    <source>
        <dbReference type="ARBA" id="ARBA00005940"/>
    </source>
</evidence>
<evidence type="ECO:0000256" key="1">
    <source>
        <dbReference type="ARBA" id="ARBA00001412"/>
    </source>
</evidence>
<feature type="binding site" evidence="9">
    <location>
        <position position="155"/>
    </location>
    <ligand>
        <name>Zn(2+)</name>
        <dbReference type="ChEBI" id="CHEBI:29105"/>
    </ligand>
</feature>
<reference evidence="13" key="2">
    <citation type="submission" date="2021-09" db="EMBL/GenBank/DDBJ databases">
        <authorList>
            <person name="Gilroy R."/>
        </authorList>
    </citation>
    <scope>NUCLEOTIDE SEQUENCE</scope>
    <source>
        <strain evidence="13">ChiGjej3B3-7470</strain>
    </source>
</reference>
<name>A0A921ER81_9ACTN</name>
<evidence type="ECO:0000256" key="9">
    <source>
        <dbReference type="PIRSR" id="PIRSR001084-3"/>
    </source>
</evidence>
<keyword evidence="9" id="KW-0862">Zinc</keyword>
<evidence type="ECO:0000259" key="11">
    <source>
        <dbReference type="Pfam" id="PF08532"/>
    </source>
</evidence>
<gene>
    <name evidence="13" type="ORF">K8V15_09565</name>
</gene>
<dbReference type="PIRSF" id="PIRSF001084">
    <property type="entry name" value="B-galactosidase"/>
    <property type="match status" value="1"/>
</dbReference>
<reference evidence="13" key="1">
    <citation type="journal article" date="2021" name="PeerJ">
        <title>Extensive microbial diversity within the chicken gut microbiome revealed by metagenomics and culture.</title>
        <authorList>
            <person name="Gilroy R."/>
            <person name="Ravi A."/>
            <person name="Getino M."/>
            <person name="Pursley I."/>
            <person name="Horton D.L."/>
            <person name="Alikhan N.F."/>
            <person name="Baker D."/>
            <person name="Gharbi K."/>
            <person name="Hall N."/>
            <person name="Watson M."/>
            <person name="Adriaenssens E.M."/>
            <person name="Foster-Nyarko E."/>
            <person name="Jarju S."/>
            <person name="Secka A."/>
            <person name="Antonio M."/>
            <person name="Oren A."/>
            <person name="Chaudhuri R.R."/>
            <person name="La Ragione R."/>
            <person name="Hildebrand F."/>
            <person name="Pallen M.J."/>
        </authorList>
    </citation>
    <scope>NUCLEOTIDE SEQUENCE</scope>
    <source>
        <strain evidence="13">ChiGjej3B3-7470</strain>
    </source>
</reference>
<evidence type="ECO:0000259" key="10">
    <source>
        <dbReference type="Pfam" id="PF02449"/>
    </source>
</evidence>
<dbReference type="Gene3D" id="3.40.50.880">
    <property type="match status" value="1"/>
</dbReference>
<evidence type="ECO:0000259" key="12">
    <source>
        <dbReference type="Pfam" id="PF08533"/>
    </source>
</evidence>
<accession>A0A921ER81</accession>
<proteinExistence type="inferred from homology"/>
<dbReference type="Proteomes" id="UP000712713">
    <property type="component" value="Unassembled WGS sequence"/>
</dbReference>
<dbReference type="AlphaFoldDB" id="A0A921ER81"/>
<dbReference type="InterPro" id="IPR029062">
    <property type="entry name" value="Class_I_gatase-like"/>
</dbReference>
<dbReference type="InterPro" id="IPR013738">
    <property type="entry name" value="Beta_galactosidase_Trimer"/>
</dbReference>
<keyword evidence="9" id="KW-0479">Metal-binding</keyword>
<dbReference type="GO" id="GO:0004565">
    <property type="term" value="F:beta-galactosidase activity"/>
    <property type="evidence" value="ECO:0007669"/>
    <property type="project" value="UniProtKB-EC"/>
</dbReference>
<evidence type="ECO:0000256" key="5">
    <source>
        <dbReference type="ARBA" id="ARBA00023295"/>
    </source>
</evidence>
<feature type="binding site" evidence="9">
    <location>
        <position position="153"/>
    </location>
    <ligand>
        <name>Zn(2+)</name>
        <dbReference type="ChEBI" id="CHEBI:29105"/>
    </ligand>
</feature>
<feature type="active site" description="Proton donor" evidence="7">
    <location>
        <position position="148"/>
    </location>
</feature>
<dbReference type="InterPro" id="IPR013739">
    <property type="entry name" value="Beta_galactosidase_C"/>
</dbReference>
<evidence type="ECO:0000256" key="6">
    <source>
        <dbReference type="PIRNR" id="PIRNR001084"/>
    </source>
</evidence>
<dbReference type="InterPro" id="IPR013529">
    <property type="entry name" value="Glyco_hydro_42_N"/>
</dbReference>
<feature type="domain" description="Beta-galactosidase trimerisation" evidence="11">
    <location>
        <begin position="389"/>
        <end position="586"/>
    </location>
</feature>
<dbReference type="PANTHER" id="PTHR36447">
    <property type="entry name" value="BETA-GALACTOSIDASE GANA"/>
    <property type="match status" value="1"/>
</dbReference>
<sequence>MIEQKGLLYGGDYNPEQWPREVWDEDINLMAEAGVNIVTLGVFSWATIQPSEDAWRTEWLHDIVDKLAGAGIAVDMATPSASPPPWLGLAEPTVRATTREGIRYSHGSRNHFCPSAPAYRDRAREVARRLGAEFDTYPNVAMWHVGNEYGQYCFCEMCGAAFRGWLQKRYESIAALNDAWGTAFWSQRYSAWAEVDLPRVAPYLINPAQYIDHRRFASDLLLDCYLDQRDSLRPLVGDRPITTNFMGFFDLVDYKSWEAHVDVVADDHYGDPADSQQPHHTALVHDLMRSLGHKPWLMMEQAMGAVNFRHFNTPKTDAHRRRDVLRAVAHGADGVLSFQWRQSKSGSERFHSAMLTNAGPGTRLHQEVRKLGADLRALGQLQGEHRRGDIALIFDWESMWAAEEPSVPDRRLRVLERVQEWYRPFWEAGFLVDVVSSTEDLSGYHLVVAPSQHLLRPEALGQFRAVVERGDQLVLGPFSGVVDEHTALLPGPTPAGLTDLLGAEVHQWWPLPEGGVEISSDRHGSFHVGGWAEQLSVGDAVVLATYEHSDLGPAVVSSEGLTYLSCDPPAEVLASILLDCAQKAGLAPDLGPISSTRGAEILRRGPLTFAFNNSETPLQLELVNPVVDLLTNQPASGSYQLAAGASAVLREESR</sequence>
<dbReference type="PANTHER" id="PTHR36447:SF1">
    <property type="entry name" value="BETA-GALACTOSIDASE GANA"/>
    <property type="match status" value="1"/>
</dbReference>
<evidence type="ECO:0000256" key="8">
    <source>
        <dbReference type="PIRSR" id="PIRSR001084-2"/>
    </source>
</evidence>
<dbReference type="EMBL" id="DYZF01000244">
    <property type="protein sequence ID" value="HJE52200.1"/>
    <property type="molecule type" value="Genomic_DNA"/>
</dbReference>
<dbReference type="InterPro" id="IPR003476">
    <property type="entry name" value="Glyco_hydro_42"/>
</dbReference>
<dbReference type="GO" id="GO:0006012">
    <property type="term" value="P:galactose metabolic process"/>
    <property type="evidence" value="ECO:0007669"/>
    <property type="project" value="InterPro"/>
</dbReference>
<evidence type="ECO:0000256" key="4">
    <source>
        <dbReference type="ARBA" id="ARBA00022801"/>
    </source>
</evidence>
<feature type="binding site" evidence="9">
    <location>
        <position position="158"/>
    </location>
    <ligand>
        <name>Zn(2+)</name>
        <dbReference type="ChEBI" id="CHEBI:29105"/>
    </ligand>
</feature>
<feature type="binding site" evidence="8">
    <location>
        <position position="109"/>
    </location>
    <ligand>
        <name>substrate</name>
    </ligand>
</feature>
<feature type="domain" description="Beta-galactosidase C-terminal" evidence="12">
    <location>
        <begin position="604"/>
        <end position="651"/>
    </location>
</feature>
<dbReference type="SUPFAM" id="SSF51445">
    <property type="entry name" value="(Trans)glycosidases"/>
    <property type="match status" value="1"/>
</dbReference>
<comment type="similarity">
    <text evidence="2 6">Belongs to the glycosyl hydrolase 42 family.</text>
</comment>
<comment type="catalytic activity">
    <reaction evidence="1 6">
        <text>Hydrolysis of terminal non-reducing beta-D-galactose residues in beta-D-galactosides.</text>
        <dbReference type="EC" id="3.2.1.23"/>
    </reaction>
</comment>
<dbReference type="SUPFAM" id="SSF52317">
    <property type="entry name" value="Class I glutamine amidotransferase-like"/>
    <property type="match status" value="1"/>
</dbReference>
<evidence type="ECO:0000256" key="3">
    <source>
        <dbReference type="ARBA" id="ARBA00012756"/>
    </source>
</evidence>
<feature type="domain" description="Glycoside hydrolase family 42 N-terminal" evidence="10">
    <location>
        <begin position="12"/>
        <end position="377"/>
    </location>
</feature>
<dbReference type="EC" id="3.2.1.23" evidence="3 6"/>
<dbReference type="InterPro" id="IPR017853">
    <property type="entry name" value="GH"/>
</dbReference>
<evidence type="ECO:0000313" key="14">
    <source>
        <dbReference type="Proteomes" id="UP000712713"/>
    </source>
</evidence>
<organism evidence="13 14">
    <name type="scientific">Tessaracoccus flavescens</name>
    <dbReference type="NCBI Taxonomy" id="399497"/>
    <lineage>
        <taxon>Bacteria</taxon>
        <taxon>Bacillati</taxon>
        <taxon>Actinomycetota</taxon>
        <taxon>Actinomycetes</taxon>
        <taxon>Propionibacteriales</taxon>
        <taxon>Propionibacteriaceae</taxon>
        <taxon>Tessaracoccus</taxon>
    </lineage>
</organism>
<feature type="binding site" evidence="9">
    <location>
        <position position="113"/>
    </location>
    <ligand>
        <name>Zn(2+)</name>
        <dbReference type="ChEBI" id="CHEBI:29105"/>
    </ligand>
</feature>
<dbReference type="GO" id="GO:0046872">
    <property type="term" value="F:metal ion binding"/>
    <property type="evidence" value="ECO:0007669"/>
    <property type="project" value="UniProtKB-KW"/>
</dbReference>
<dbReference type="Pfam" id="PF02449">
    <property type="entry name" value="Glyco_hydro_42"/>
    <property type="match status" value="1"/>
</dbReference>
<keyword evidence="5 6" id="KW-0326">Glycosidase</keyword>
<dbReference type="GO" id="GO:0009341">
    <property type="term" value="C:beta-galactosidase complex"/>
    <property type="evidence" value="ECO:0007669"/>
    <property type="project" value="InterPro"/>
</dbReference>
<feature type="binding site" evidence="8">
    <location>
        <position position="147"/>
    </location>
    <ligand>
        <name>substrate</name>
    </ligand>
</feature>